<feature type="transmembrane region" description="Helical" evidence="11">
    <location>
        <begin position="47"/>
        <end position="66"/>
    </location>
</feature>
<feature type="transmembrane region" description="Helical" evidence="11">
    <location>
        <begin position="388"/>
        <end position="408"/>
    </location>
</feature>
<keyword evidence="3" id="KW-1003">Cell membrane</keyword>
<feature type="domain" description="Amino acid transporter transmembrane" evidence="12">
    <location>
        <begin position="41"/>
        <end position="470"/>
    </location>
</feature>
<dbReference type="GO" id="GO:0006865">
    <property type="term" value="P:amino acid transport"/>
    <property type="evidence" value="ECO:0007669"/>
    <property type="project" value="UniProtKB-KW"/>
</dbReference>
<evidence type="ECO:0000259" key="12">
    <source>
        <dbReference type="Pfam" id="PF01490"/>
    </source>
</evidence>
<dbReference type="PANTHER" id="PTHR48017">
    <property type="entry name" value="OS05G0424000 PROTEIN-RELATED"/>
    <property type="match status" value="1"/>
</dbReference>
<dbReference type="AlphaFoldDB" id="B9FSB4"/>
<feature type="transmembrane region" description="Helical" evidence="11">
    <location>
        <begin position="445"/>
        <end position="465"/>
    </location>
</feature>
<reference evidence="13" key="2">
    <citation type="submission" date="2008-12" db="EMBL/GenBank/DDBJ databases">
        <title>Improved gene annotation of the rice (Oryza sativa) genomes.</title>
        <authorList>
            <person name="Wang J."/>
            <person name="Li R."/>
            <person name="Fan W."/>
            <person name="Huang Q."/>
            <person name="Zhang J."/>
            <person name="Zhou Y."/>
            <person name="Hu Y."/>
            <person name="Zi S."/>
            <person name="Li J."/>
            <person name="Ni P."/>
            <person name="Zheng H."/>
            <person name="Zhang Y."/>
            <person name="Zhao M."/>
            <person name="Hao Q."/>
            <person name="McDermott J."/>
            <person name="Samudrala R."/>
            <person name="Kristiansen K."/>
            <person name="Wong G.K.-S."/>
        </authorList>
    </citation>
    <scope>NUCLEOTIDE SEQUENCE</scope>
</reference>
<evidence type="ECO:0000256" key="11">
    <source>
        <dbReference type="SAM" id="Phobius"/>
    </source>
</evidence>
<dbReference type="Pfam" id="PF01490">
    <property type="entry name" value="Aa_trans"/>
    <property type="match status" value="1"/>
</dbReference>
<keyword evidence="7 11" id="KW-1133">Transmembrane helix</keyword>
<evidence type="ECO:0000256" key="3">
    <source>
        <dbReference type="ARBA" id="ARBA00022475"/>
    </source>
</evidence>
<dbReference type="GO" id="GO:0005886">
    <property type="term" value="C:plasma membrane"/>
    <property type="evidence" value="ECO:0007669"/>
    <property type="project" value="UniProtKB-SubCell"/>
</dbReference>
<feature type="transmembrane region" description="Helical" evidence="11">
    <location>
        <begin position="414"/>
        <end position="433"/>
    </location>
</feature>
<evidence type="ECO:0000256" key="7">
    <source>
        <dbReference type="ARBA" id="ARBA00022989"/>
    </source>
</evidence>
<keyword evidence="6" id="KW-0029">Amino-acid transport</keyword>
<organism evidence="13">
    <name type="scientific">Oryza sativa subsp. japonica</name>
    <name type="common">Rice</name>
    <dbReference type="NCBI Taxonomy" id="39947"/>
    <lineage>
        <taxon>Eukaryota</taxon>
        <taxon>Viridiplantae</taxon>
        <taxon>Streptophyta</taxon>
        <taxon>Embryophyta</taxon>
        <taxon>Tracheophyta</taxon>
        <taxon>Spermatophyta</taxon>
        <taxon>Magnoliopsida</taxon>
        <taxon>Liliopsida</taxon>
        <taxon>Poales</taxon>
        <taxon>Poaceae</taxon>
        <taxon>BOP clade</taxon>
        <taxon>Oryzoideae</taxon>
        <taxon>Oryzeae</taxon>
        <taxon>Oryzinae</taxon>
        <taxon>Oryza</taxon>
        <taxon>Oryza sativa</taxon>
    </lineage>
</organism>
<evidence type="ECO:0000256" key="10">
    <source>
        <dbReference type="SAM" id="MobiDB-lite"/>
    </source>
</evidence>
<keyword evidence="5" id="KW-0769">Symport</keyword>
<comment type="subcellular location">
    <subcellularLocation>
        <location evidence="1">Cell membrane</location>
        <topology evidence="1">Multi-pass membrane protein</topology>
    </subcellularLocation>
</comment>
<proteinExistence type="inferred from homology"/>
<feature type="transmembrane region" description="Helical" evidence="11">
    <location>
        <begin position="247"/>
        <end position="268"/>
    </location>
</feature>
<feature type="transmembrane region" description="Helical" evidence="11">
    <location>
        <begin position="289"/>
        <end position="308"/>
    </location>
</feature>
<feature type="transmembrane region" description="Helical" evidence="11">
    <location>
        <begin position="72"/>
        <end position="94"/>
    </location>
</feature>
<reference evidence="13" key="1">
    <citation type="journal article" date="2005" name="PLoS Biol.">
        <title>The genomes of Oryza sativa: a history of duplications.</title>
        <authorList>
            <person name="Yu J."/>
            <person name="Wang J."/>
            <person name="Lin W."/>
            <person name="Li S."/>
            <person name="Li H."/>
            <person name="Zhou J."/>
            <person name="Ni P."/>
            <person name="Dong W."/>
            <person name="Hu S."/>
            <person name="Zeng C."/>
            <person name="Zhang J."/>
            <person name="Zhang Y."/>
            <person name="Li R."/>
            <person name="Xu Z."/>
            <person name="Li S."/>
            <person name="Li X."/>
            <person name="Zheng H."/>
            <person name="Cong L."/>
            <person name="Lin L."/>
            <person name="Yin J."/>
            <person name="Geng J."/>
            <person name="Li G."/>
            <person name="Shi J."/>
            <person name="Liu J."/>
            <person name="Lv H."/>
            <person name="Li J."/>
            <person name="Wang J."/>
            <person name="Deng Y."/>
            <person name="Ran L."/>
            <person name="Shi X."/>
            <person name="Wang X."/>
            <person name="Wu Q."/>
            <person name="Li C."/>
            <person name="Ren X."/>
            <person name="Wang J."/>
            <person name="Wang X."/>
            <person name="Li D."/>
            <person name="Liu D."/>
            <person name="Zhang X."/>
            <person name="Ji Z."/>
            <person name="Zhao W."/>
            <person name="Sun Y."/>
            <person name="Zhang Z."/>
            <person name="Bao J."/>
            <person name="Han Y."/>
            <person name="Dong L."/>
            <person name="Ji J."/>
            <person name="Chen P."/>
            <person name="Wu S."/>
            <person name="Liu J."/>
            <person name="Xiao Y."/>
            <person name="Bu D."/>
            <person name="Tan J."/>
            <person name="Yang L."/>
            <person name="Ye C."/>
            <person name="Zhang J."/>
            <person name="Xu J."/>
            <person name="Zhou Y."/>
            <person name="Yu Y."/>
            <person name="Zhang B."/>
            <person name="Zhuang S."/>
            <person name="Wei H."/>
            <person name="Liu B."/>
            <person name="Lei M."/>
            <person name="Yu H."/>
            <person name="Li Y."/>
            <person name="Xu H."/>
            <person name="Wei S."/>
            <person name="He X."/>
            <person name="Fang L."/>
            <person name="Zhang Z."/>
            <person name="Zhang Y."/>
            <person name="Huang X."/>
            <person name="Su Z."/>
            <person name="Tong W."/>
            <person name="Li J."/>
            <person name="Tong Z."/>
            <person name="Li S."/>
            <person name="Ye J."/>
            <person name="Wang L."/>
            <person name="Fang L."/>
            <person name="Lei T."/>
            <person name="Chen C."/>
            <person name="Chen H."/>
            <person name="Xu Z."/>
            <person name="Li H."/>
            <person name="Huang H."/>
            <person name="Zhang F."/>
            <person name="Xu H."/>
            <person name="Li N."/>
            <person name="Zhao C."/>
            <person name="Li S."/>
            <person name="Dong L."/>
            <person name="Huang Y."/>
            <person name="Li L."/>
            <person name="Xi Y."/>
            <person name="Qi Q."/>
            <person name="Li W."/>
            <person name="Zhang B."/>
            <person name="Hu W."/>
            <person name="Zhang Y."/>
            <person name="Tian X."/>
            <person name="Jiao Y."/>
            <person name="Liang X."/>
            <person name="Jin J."/>
            <person name="Gao L."/>
            <person name="Zheng W."/>
            <person name="Hao B."/>
            <person name="Liu S."/>
            <person name="Wang W."/>
            <person name="Yuan L."/>
            <person name="Cao M."/>
            <person name="McDermott J."/>
            <person name="Samudrala R."/>
            <person name="Wang J."/>
            <person name="Wong G.K."/>
            <person name="Yang H."/>
        </authorList>
    </citation>
    <scope>NUCLEOTIDE SEQUENCE [LARGE SCALE GENOMIC DNA]</scope>
</reference>
<keyword evidence="2" id="KW-0813">Transport</keyword>
<evidence type="ECO:0000313" key="13">
    <source>
        <dbReference type="EMBL" id="EEE65375.1"/>
    </source>
</evidence>
<dbReference type="Proteomes" id="UP000007752">
    <property type="component" value="Chromosome 6"/>
</dbReference>
<evidence type="ECO:0000256" key="5">
    <source>
        <dbReference type="ARBA" id="ARBA00022847"/>
    </source>
</evidence>
<sequence>MASVDLELGRPLSAAAAAYPPPLRRSINDDDVDDDGKPKRTGTEWTASAHIVTAVVGSGVLSLAWSTAQLGWVAGPATLVVFAVITYYTSVLLADCYRAGGDQVSGKRNYTYMDAVESYLGGRQVWFCGLCQYVNLVGTAIGYTITASISAAAVYKSNCFHKNGHSADCSVFTTSYMVVFGVVQVFFSQLQSLHEVAWLSVLAAVMSFSYSAIAVGLSLAQTISGPTGMTTMSGTVIGIDVDLSHKIWQALQALGNIAFAYSYSLVLIEIQDTIRSPPAESKTMRKANALAMPVITAFYTLCGCLGYAAFGNAAPGNMLTGFGFYDPYWLVGLANACIVVHLVGAYQVMSQPVFTAVESWASSRWPRCGFFVTGGGGTRLISVNAFRLAWRTAYVVACTAVAAVVPFFNDVLGLLGAVGFWPLTVYFPVEMYIRRRKLERSSKRWVALQSLNAVCFVVTLASAVASVQGIRRIDGALCTVQVKVVKGKKKNGLCTICC</sequence>
<feature type="transmembrane region" description="Helical" evidence="11">
    <location>
        <begin position="196"/>
        <end position="220"/>
    </location>
</feature>
<keyword evidence="4 11" id="KW-0812">Transmembrane</keyword>
<dbReference type="FunFam" id="1.20.1740.10:FF:000055">
    <property type="entry name" value="Amino acid permease 6"/>
    <property type="match status" value="1"/>
</dbReference>
<dbReference type="GO" id="GO:0015293">
    <property type="term" value="F:symporter activity"/>
    <property type="evidence" value="ECO:0007669"/>
    <property type="project" value="UniProtKB-KW"/>
</dbReference>
<evidence type="ECO:0000256" key="1">
    <source>
        <dbReference type="ARBA" id="ARBA00004651"/>
    </source>
</evidence>
<feature type="region of interest" description="Disordered" evidence="10">
    <location>
        <begin position="21"/>
        <end position="41"/>
    </location>
</feature>
<evidence type="ECO:0000256" key="4">
    <source>
        <dbReference type="ARBA" id="ARBA00022692"/>
    </source>
</evidence>
<feature type="transmembrane region" description="Helical" evidence="11">
    <location>
        <begin position="328"/>
        <end position="346"/>
    </location>
</feature>
<evidence type="ECO:0000256" key="6">
    <source>
        <dbReference type="ARBA" id="ARBA00022970"/>
    </source>
</evidence>
<keyword evidence="8 11" id="KW-0472">Membrane</keyword>
<dbReference type="InterPro" id="IPR013057">
    <property type="entry name" value="AA_transpt_TM"/>
</dbReference>
<comment type="similarity">
    <text evidence="9">Belongs to the amino acid/polyamine transporter 2 family. Amino acid/auxin permease (AAAP) (TC 2.A.18.2) subfamily.</text>
</comment>
<evidence type="ECO:0000256" key="8">
    <source>
        <dbReference type="ARBA" id="ARBA00023136"/>
    </source>
</evidence>
<dbReference type="EMBL" id="CM000143">
    <property type="protein sequence ID" value="EEE65375.1"/>
    <property type="molecule type" value="Genomic_DNA"/>
</dbReference>
<gene>
    <name evidence="13" type="ORF">OsJ_20681</name>
</gene>
<evidence type="ECO:0000256" key="2">
    <source>
        <dbReference type="ARBA" id="ARBA00022448"/>
    </source>
</evidence>
<evidence type="ECO:0000256" key="9">
    <source>
        <dbReference type="ARBA" id="ARBA00061463"/>
    </source>
</evidence>
<protein>
    <recommendedName>
        <fullName evidence="12">Amino acid transporter transmembrane domain-containing protein</fullName>
    </recommendedName>
</protein>
<accession>B9FSB4</accession>
<name>B9FSB4_ORYSJ</name>